<dbReference type="SUPFAM" id="SSF53901">
    <property type="entry name" value="Thiolase-like"/>
    <property type="match status" value="1"/>
</dbReference>
<dbReference type="InterPro" id="IPR032821">
    <property type="entry name" value="PKS_assoc"/>
</dbReference>
<evidence type="ECO:0000313" key="9">
    <source>
        <dbReference type="Proteomes" id="UP000324029"/>
    </source>
</evidence>
<evidence type="ECO:0000256" key="4">
    <source>
        <dbReference type="ARBA" id="ARBA00022679"/>
    </source>
</evidence>
<evidence type="ECO:0000256" key="2">
    <source>
        <dbReference type="ARBA" id="ARBA00022450"/>
    </source>
</evidence>
<dbReference type="AlphaFoldDB" id="A0A5D3G2I2"/>
<dbReference type="CDD" id="cd00833">
    <property type="entry name" value="PKS"/>
    <property type="match status" value="1"/>
</dbReference>
<dbReference type="InterPro" id="IPR050091">
    <property type="entry name" value="PKS_NRPS_Biosynth_Enz"/>
</dbReference>
<reference evidence="7 9" key="1">
    <citation type="submission" date="2019-08" db="EMBL/GenBank/DDBJ databases">
        <title>Subclass B2 metallo-beta lactamase from Pseudomonas synxantha.</title>
        <authorList>
            <person name="Poirel L."/>
            <person name="Palmieri M."/>
            <person name="Masseron A."/>
            <person name="Perreten V."/>
            <person name="Nordman P."/>
        </authorList>
    </citation>
    <scope>NUCLEOTIDE SEQUENCE [LARGE SCALE GENOMIC DNA]</scope>
    <source>
        <strain evidence="7 9">MCP106</strain>
    </source>
</reference>
<dbReference type="GO" id="GO:0004312">
    <property type="term" value="F:fatty acid synthase activity"/>
    <property type="evidence" value="ECO:0007669"/>
    <property type="project" value="TreeGrafter"/>
</dbReference>
<dbReference type="UniPathway" id="UPA00094"/>
<dbReference type="InterPro" id="IPR020841">
    <property type="entry name" value="PKS_Beta-ketoAc_synthase_dom"/>
</dbReference>
<dbReference type="InterPro" id="IPR018201">
    <property type="entry name" value="Ketoacyl_synth_AS"/>
</dbReference>
<evidence type="ECO:0000256" key="5">
    <source>
        <dbReference type="RuleBase" id="RU003694"/>
    </source>
</evidence>
<evidence type="ECO:0000259" key="6">
    <source>
        <dbReference type="PROSITE" id="PS52004"/>
    </source>
</evidence>
<dbReference type="GO" id="GO:0006633">
    <property type="term" value="P:fatty acid biosynthetic process"/>
    <property type="evidence" value="ECO:0007669"/>
    <property type="project" value="UniProtKB-UniPathway"/>
</dbReference>
<dbReference type="PANTHER" id="PTHR43775:SF37">
    <property type="entry name" value="SI:DKEY-61P9.11"/>
    <property type="match status" value="1"/>
</dbReference>
<keyword evidence="2" id="KW-0596">Phosphopantetheine</keyword>
<dbReference type="Pfam" id="PF02801">
    <property type="entry name" value="Ketoacyl-synt_C"/>
    <property type="match status" value="1"/>
</dbReference>
<reference evidence="7 9" key="2">
    <citation type="submission" date="2019-08" db="EMBL/GenBank/DDBJ databases">
        <authorList>
            <person name="Brilhante M."/>
            <person name="Perreten V."/>
        </authorList>
    </citation>
    <scope>NUCLEOTIDE SEQUENCE [LARGE SCALE GENOMIC DNA]</scope>
    <source>
        <strain evidence="7 9">MCP106</strain>
    </source>
</reference>
<protein>
    <submittedName>
        <fullName evidence="7">Polyketide synthase</fullName>
    </submittedName>
</protein>
<name>A0A5D3G2I2_9PSED</name>
<evidence type="ECO:0000256" key="1">
    <source>
        <dbReference type="ARBA" id="ARBA00005194"/>
    </source>
</evidence>
<dbReference type="InterPro" id="IPR016039">
    <property type="entry name" value="Thiolase-like"/>
</dbReference>
<dbReference type="PANTHER" id="PTHR43775">
    <property type="entry name" value="FATTY ACID SYNTHASE"/>
    <property type="match status" value="1"/>
</dbReference>
<evidence type="ECO:0000313" key="7">
    <source>
        <dbReference type="EMBL" id="TYK54270.1"/>
    </source>
</evidence>
<comment type="pathway">
    <text evidence="1">Lipid metabolism; fatty acid biosynthesis.</text>
</comment>
<evidence type="ECO:0000313" key="8">
    <source>
        <dbReference type="EMBL" id="TYK59579.1"/>
    </source>
</evidence>
<dbReference type="EMBL" id="VSRO01000001">
    <property type="protein sequence ID" value="TYK59579.1"/>
    <property type="molecule type" value="Genomic_DNA"/>
</dbReference>
<dbReference type="InterPro" id="IPR014030">
    <property type="entry name" value="Ketoacyl_synth_N"/>
</dbReference>
<dbReference type="Pfam" id="PF00109">
    <property type="entry name" value="ketoacyl-synt"/>
    <property type="match status" value="1"/>
</dbReference>
<dbReference type="Pfam" id="PF16197">
    <property type="entry name" value="KAsynt_C_assoc"/>
    <property type="match status" value="1"/>
</dbReference>
<comment type="caution">
    <text evidence="7">The sequence shown here is derived from an EMBL/GenBank/DDBJ whole genome shotgun (WGS) entry which is preliminary data.</text>
</comment>
<keyword evidence="4 5" id="KW-0808">Transferase</keyword>
<dbReference type="Gene3D" id="3.30.70.3290">
    <property type="match status" value="1"/>
</dbReference>
<comment type="similarity">
    <text evidence="5">Belongs to the thiolase-like superfamily. Beta-ketoacyl-ACP synthases family.</text>
</comment>
<dbReference type="EMBL" id="VSRO01000022">
    <property type="protein sequence ID" value="TYK54270.1"/>
    <property type="molecule type" value="Genomic_DNA"/>
</dbReference>
<sequence>MSQALESHLGDLAVVGLACRFPGAPDQRVFWENLRQGRESIVDLDDQQLSAAGVTREQWSEPGYIRRSPVLEGIEWFDARFFGVSAREAILLDPQHRLLLEVGYEALEDAGHVKAAQAGVTGVYACMGGITTSYLHQFGDRLDPLHHETASLVHQGNDKDFLATRLSFKLNLTGPSMTVQTACSSSLVALHLACNALRLGEVDTALVGAAAIRIPHHTGYPLGQSPLLSRDGRCCPFSSDASGTLFGSGVASVIVRRHADAIRDGDHVYALIKSSHVNNDGAMKIGYTATSVPGQAKAMVRAITLARANARQISYVECHGTATSLGDPLEIKALEKAFRLDTQDHGFCAIGSVKSNIGHLEQAAGIASLIKVALMLKHDTLVPSLNFTTPNPRIDFEHSPFRVSQDTRVWSQALEQPADTARLAAINCLGIGGTNVFSVLQSVAPALMRGTDAAVDVPICLSAATREQLRQYLLRFAHFVRDSGPIDRLALAHTINISRSAHRERFAGVLKAGIDVDRFFEEAAHSVLDAPATFTPRLVYYLCEQPQHLDDASRQAWLAAPRYQRMADDYAECLGRLSSTPQTVEAAARCAELAFEVALYQQLVRWGMVFEAVIDRGYGHWINRCLQLGCGASSALDASPEWLSAFVQEGQGAAQLASPGWPDSAQVAVLVVSRQAWAVTVPSSGRCVHLAEEMLTFADVERFACDVVQAGISFDWLDYYRLVKAQKLSLPTYPFARQRYWPVED</sequence>
<dbReference type="InterPro" id="IPR014031">
    <property type="entry name" value="Ketoacyl_synth_C"/>
</dbReference>
<keyword evidence="3" id="KW-0597">Phosphoprotein</keyword>
<dbReference type="PROSITE" id="PS00606">
    <property type="entry name" value="KS3_1"/>
    <property type="match status" value="1"/>
</dbReference>
<dbReference type="GO" id="GO:0004315">
    <property type="term" value="F:3-oxoacyl-[acyl-carrier-protein] synthase activity"/>
    <property type="evidence" value="ECO:0007669"/>
    <property type="project" value="InterPro"/>
</dbReference>
<proteinExistence type="inferred from homology"/>
<dbReference type="SMART" id="SM00825">
    <property type="entry name" value="PKS_KS"/>
    <property type="match status" value="1"/>
</dbReference>
<dbReference type="PROSITE" id="PS52004">
    <property type="entry name" value="KS3_2"/>
    <property type="match status" value="1"/>
</dbReference>
<feature type="domain" description="Ketosynthase family 3 (KS3)" evidence="6">
    <location>
        <begin position="9"/>
        <end position="442"/>
    </location>
</feature>
<evidence type="ECO:0000256" key="3">
    <source>
        <dbReference type="ARBA" id="ARBA00022553"/>
    </source>
</evidence>
<dbReference type="RefSeq" id="WP_148852242.1">
    <property type="nucleotide sequence ID" value="NZ_VSRO01000001.1"/>
</dbReference>
<gene>
    <name evidence="8" type="ORF">FXO26_00245</name>
    <name evidence="7" type="ORF">FXO26_28545</name>
</gene>
<accession>A0A5D3G2I2</accession>
<organism evidence="7 9">
    <name type="scientific">Pseudomonas synxantha</name>
    <dbReference type="NCBI Taxonomy" id="47883"/>
    <lineage>
        <taxon>Bacteria</taxon>
        <taxon>Pseudomonadati</taxon>
        <taxon>Pseudomonadota</taxon>
        <taxon>Gammaproteobacteria</taxon>
        <taxon>Pseudomonadales</taxon>
        <taxon>Pseudomonadaceae</taxon>
        <taxon>Pseudomonas</taxon>
    </lineage>
</organism>
<dbReference type="Proteomes" id="UP000324029">
    <property type="component" value="Unassembled WGS sequence"/>
</dbReference>
<dbReference type="Gene3D" id="3.40.47.10">
    <property type="match status" value="1"/>
</dbReference>
<dbReference type="Gene3D" id="1.10.1240.100">
    <property type="match status" value="1"/>
</dbReference>